<keyword evidence="4" id="KW-1185">Reference proteome</keyword>
<evidence type="ECO:0000313" key="3">
    <source>
        <dbReference type="EMBL" id="GAA4903307.1"/>
    </source>
</evidence>
<dbReference type="PANTHER" id="PTHR43575:SF1">
    <property type="entry name" value="PROTEIN ABCI7, CHLOROPLASTIC"/>
    <property type="match status" value="1"/>
</dbReference>
<dbReference type="RefSeq" id="WP_345582930.1">
    <property type="nucleotide sequence ID" value="NZ_BAABLV010000036.1"/>
</dbReference>
<name>A0ABP9FHD1_9ACTN</name>
<accession>A0ABP9FHD1</accession>
<dbReference type="EMBL" id="BAABLV010000036">
    <property type="protein sequence ID" value="GAA4903307.1"/>
    <property type="molecule type" value="Genomic_DNA"/>
</dbReference>
<comment type="caution">
    <text evidence="3">The sequence shown here is derived from an EMBL/GenBank/DDBJ whole genome shotgun (WGS) entry which is preliminary data.</text>
</comment>
<protein>
    <submittedName>
        <fullName evidence="3">Fe-S cluster assembly protein SufD</fullName>
    </submittedName>
</protein>
<reference evidence="4" key="1">
    <citation type="journal article" date="2019" name="Int. J. Syst. Evol. Microbiol.">
        <title>The Global Catalogue of Microorganisms (GCM) 10K type strain sequencing project: providing services to taxonomists for standard genome sequencing and annotation.</title>
        <authorList>
            <consortium name="The Broad Institute Genomics Platform"/>
            <consortium name="The Broad Institute Genome Sequencing Center for Infectious Disease"/>
            <person name="Wu L."/>
            <person name="Ma J."/>
        </authorList>
    </citation>
    <scope>NUCLEOTIDE SEQUENCE [LARGE SCALE GENOMIC DNA]</scope>
    <source>
        <strain evidence="4">JCM 19125</strain>
    </source>
</reference>
<evidence type="ECO:0000256" key="1">
    <source>
        <dbReference type="ARBA" id="ARBA00043967"/>
    </source>
</evidence>
<dbReference type="Pfam" id="PF01458">
    <property type="entry name" value="SUFBD_core"/>
    <property type="match status" value="1"/>
</dbReference>
<gene>
    <name evidence="3" type="primary">sufD</name>
    <name evidence="3" type="ORF">GCM10025789_22730</name>
</gene>
<dbReference type="PANTHER" id="PTHR43575">
    <property type="entry name" value="PROTEIN ABCI7, CHLOROPLASTIC"/>
    <property type="match status" value="1"/>
</dbReference>
<organism evidence="3 4">
    <name type="scientific">Tessaracoccus lubricantis</name>
    <dbReference type="NCBI Taxonomy" id="545543"/>
    <lineage>
        <taxon>Bacteria</taxon>
        <taxon>Bacillati</taxon>
        <taxon>Actinomycetota</taxon>
        <taxon>Actinomycetes</taxon>
        <taxon>Propionibacteriales</taxon>
        <taxon>Propionibacteriaceae</taxon>
        <taxon>Tessaracoccus</taxon>
    </lineage>
</organism>
<dbReference type="SUPFAM" id="SSF101960">
    <property type="entry name" value="Stabilizer of iron transporter SufD"/>
    <property type="match status" value="1"/>
</dbReference>
<feature type="domain" description="SUF system FeS cluster assembly SufBD core" evidence="2">
    <location>
        <begin position="130"/>
        <end position="353"/>
    </location>
</feature>
<dbReference type="InterPro" id="IPR037284">
    <property type="entry name" value="SUF_FeS_clus_asmbl_SufBD_sf"/>
</dbReference>
<dbReference type="InterPro" id="IPR000825">
    <property type="entry name" value="SUF_FeS_clus_asmbl_SufBD_core"/>
</dbReference>
<proteinExistence type="inferred from homology"/>
<sequence length="392" mass="42661">MTTITEAPNVAAAIETVESHLHPTPSWTVEDHPQPTGREEIWRFTPLKRFKTLLNPVEGLGTLDWSGEFPDGVTVEEITLEQARELANEAPTDRISALAADQSVHRTHIAIAANAEIAEPIVFTGRGNGGEARDHLVVTVGANARATIVLRYEGSANYAEKTDVVVGDGAAVNVVTLQDWDNGSVHGGQRTVSIGRDAHVKTVTASLGGDIRLQENSRYDGPGGELEAYGLYFADENQHIQHRLFVDHNAPHTKSNVDYRGALRGKGAHSVWIGDVLIRKVAESIDTYESNKNLVLTDGCQADSVPNLEIETGEIAGAGHSSSTGRFDDEQLFYLMARGIPEVEARRLVAHGFFADIIRRVGIKEIESRLLATIERELDLVHGSTTTKADEQ</sequence>
<evidence type="ECO:0000313" key="4">
    <source>
        <dbReference type="Proteomes" id="UP001501521"/>
    </source>
</evidence>
<dbReference type="InterPro" id="IPR055346">
    <property type="entry name" value="Fe-S_cluster_assembly_SufBD"/>
</dbReference>
<dbReference type="Proteomes" id="UP001501521">
    <property type="component" value="Unassembled WGS sequence"/>
</dbReference>
<evidence type="ECO:0000259" key="2">
    <source>
        <dbReference type="Pfam" id="PF01458"/>
    </source>
</evidence>
<dbReference type="NCBIfam" id="TIGR01981">
    <property type="entry name" value="sufD"/>
    <property type="match status" value="1"/>
</dbReference>
<comment type="similarity">
    <text evidence="1">Belongs to the iron-sulfur cluster assembly SufBD family.</text>
</comment>
<dbReference type="InterPro" id="IPR011542">
    <property type="entry name" value="SUF_FeS_clus_asmbl_SufD"/>
</dbReference>